<sequence length="154" mass="16643">GATAVVYEAHDLKDQTTVALKVGPWTRAALSEPAQIAAADPQMARLRWTTGHQRHWRADVGAPEDSEARGGCSQARGLWLQQRGVAKVAGLGAREPGKRFGNGLQMRDAFALPPLPACVRALCASGARCLAEGILRIADRHVRNLQWGLRSFRA</sequence>
<evidence type="ECO:0000313" key="2">
    <source>
        <dbReference type="Proteomes" id="UP000708148"/>
    </source>
</evidence>
<reference evidence="1" key="1">
    <citation type="submission" date="2020-12" db="EMBL/GenBank/DDBJ databases">
        <authorList>
            <person name="Iha C."/>
        </authorList>
    </citation>
    <scope>NUCLEOTIDE SEQUENCE</scope>
</reference>
<dbReference type="EMBL" id="CAJHUC010003010">
    <property type="protein sequence ID" value="CAD7705060.1"/>
    <property type="molecule type" value="Genomic_DNA"/>
</dbReference>
<organism evidence="1 2">
    <name type="scientific">Ostreobium quekettii</name>
    <dbReference type="NCBI Taxonomy" id="121088"/>
    <lineage>
        <taxon>Eukaryota</taxon>
        <taxon>Viridiplantae</taxon>
        <taxon>Chlorophyta</taxon>
        <taxon>core chlorophytes</taxon>
        <taxon>Ulvophyceae</taxon>
        <taxon>TCBD clade</taxon>
        <taxon>Bryopsidales</taxon>
        <taxon>Ostreobineae</taxon>
        <taxon>Ostreobiaceae</taxon>
        <taxon>Ostreobium</taxon>
    </lineage>
</organism>
<dbReference type="AlphaFoldDB" id="A0A8S1JG27"/>
<name>A0A8S1JG27_9CHLO</name>
<evidence type="ECO:0000313" key="1">
    <source>
        <dbReference type="EMBL" id="CAD7705060.1"/>
    </source>
</evidence>
<accession>A0A8S1JG27</accession>
<gene>
    <name evidence="1" type="ORF">OSTQU699_LOCUS10415</name>
</gene>
<feature type="non-terminal residue" evidence="1">
    <location>
        <position position="1"/>
    </location>
</feature>
<keyword evidence="2" id="KW-1185">Reference proteome</keyword>
<protein>
    <submittedName>
        <fullName evidence="1">Uncharacterized protein</fullName>
    </submittedName>
</protein>
<proteinExistence type="predicted"/>
<comment type="caution">
    <text evidence="1">The sequence shown here is derived from an EMBL/GenBank/DDBJ whole genome shotgun (WGS) entry which is preliminary data.</text>
</comment>
<dbReference type="Proteomes" id="UP000708148">
    <property type="component" value="Unassembled WGS sequence"/>
</dbReference>